<protein>
    <submittedName>
        <fullName evidence="1">LADA_0B10594g1_1</fullName>
    </submittedName>
</protein>
<keyword evidence="2" id="KW-1185">Reference proteome</keyword>
<dbReference type="AlphaFoldDB" id="A0A1G4IVL6"/>
<evidence type="ECO:0000313" key="1">
    <source>
        <dbReference type="EMBL" id="SCU80986.1"/>
    </source>
</evidence>
<dbReference type="OrthoDB" id="3983163at2759"/>
<dbReference type="Pfam" id="PF11093">
    <property type="entry name" value="Mitochondr_Som1"/>
    <property type="match status" value="1"/>
</dbReference>
<evidence type="ECO:0000313" key="2">
    <source>
        <dbReference type="Proteomes" id="UP000190274"/>
    </source>
</evidence>
<gene>
    <name evidence="1" type="ORF">LADA_0B10594G</name>
</gene>
<dbReference type="Proteomes" id="UP000190274">
    <property type="component" value="Chromosome B"/>
</dbReference>
<reference evidence="2" key="1">
    <citation type="submission" date="2016-03" db="EMBL/GenBank/DDBJ databases">
        <authorList>
            <person name="Devillers H."/>
        </authorList>
    </citation>
    <scope>NUCLEOTIDE SEQUENCE [LARGE SCALE GENOMIC DNA]</scope>
</reference>
<dbReference type="EMBL" id="LT598456">
    <property type="protein sequence ID" value="SCU80986.1"/>
    <property type="molecule type" value="Genomic_DNA"/>
</dbReference>
<dbReference type="GO" id="GO:0042720">
    <property type="term" value="C:mitochondrial inner membrane peptidase complex"/>
    <property type="evidence" value="ECO:0007669"/>
    <property type="project" value="InterPro"/>
</dbReference>
<sequence length="90" mass="10305">MAPPTLVFGKEELDHILAKVRGPCKLKSLTQNQCDFNGHEYVCIPFKRVFKECLVGKSGQTIRIELTSEATNMDLTVQDFWSSMERIEKK</sequence>
<accession>A0A1G4IVL6</accession>
<dbReference type="STRING" id="1266660.A0A1G4IVL6"/>
<organism evidence="1 2">
    <name type="scientific">Lachancea dasiensis</name>
    <dbReference type="NCBI Taxonomy" id="1072105"/>
    <lineage>
        <taxon>Eukaryota</taxon>
        <taxon>Fungi</taxon>
        <taxon>Dikarya</taxon>
        <taxon>Ascomycota</taxon>
        <taxon>Saccharomycotina</taxon>
        <taxon>Saccharomycetes</taxon>
        <taxon>Saccharomycetales</taxon>
        <taxon>Saccharomycetaceae</taxon>
        <taxon>Lachancea</taxon>
    </lineage>
</organism>
<dbReference type="InterPro" id="IPR024645">
    <property type="entry name" value="Mitochondr_Som1"/>
</dbReference>
<name>A0A1G4IVL6_9SACH</name>
<proteinExistence type="predicted"/>